<dbReference type="GO" id="GO:0003700">
    <property type="term" value="F:DNA-binding transcription factor activity"/>
    <property type="evidence" value="ECO:0007669"/>
    <property type="project" value="InterPro"/>
</dbReference>
<dbReference type="HOGENOM" id="CLU_039613_1_1_4"/>
<feature type="domain" description="HTH lysR-type" evidence="5">
    <location>
        <begin position="23"/>
        <end position="80"/>
    </location>
</feature>
<dbReference type="PANTHER" id="PTHR30579">
    <property type="entry name" value="TRANSCRIPTIONAL REGULATOR"/>
    <property type="match status" value="1"/>
</dbReference>
<dbReference type="InterPro" id="IPR036390">
    <property type="entry name" value="WH_DNA-bd_sf"/>
</dbReference>
<dbReference type="Gene3D" id="1.10.10.10">
    <property type="entry name" value="Winged helix-like DNA-binding domain superfamily/Winged helix DNA-binding domain"/>
    <property type="match status" value="1"/>
</dbReference>
<keyword evidence="2" id="KW-0805">Transcription regulation</keyword>
<dbReference type="PROSITE" id="PS50931">
    <property type="entry name" value="HTH_LYSR"/>
    <property type="match status" value="1"/>
</dbReference>
<dbReference type="InterPro" id="IPR036388">
    <property type="entry name" value="WH-like_DNA-bd_sf"/>
</dbReference>
<proteinExistence type="inferred from homology"/>
<dbReference type="PANTHER" id="PTHR30579:SF7">
    <property type="entry name" value="HTH-TYPE TRANSCRIPTIONAL REGULATOR LRHA-RELATED"/>
    <property type="match status" value="1"/>
</dbReference>
<evidence type="ECO:0000313" key="7">
    <source>
        <dbReference type="Proteomes" id="UP000005250"/>
    </source>
</evidence>
<sequence length="306" mass="33727">MTNSLFGSKVFEKPMHFPERTAVDLDLLHSFVSVVDAGGFTRAGERVHRTQSTVSQQIRKLEDALGCALFIREGRGVRLTEDGERLLGYARRMLALSNEIREVVSGERRLEVVRLGLPDDLAVTRLTHMVADFARRHPQVRLSMRCDLSANLHRAQARGELDLVLLKREPGAGPSRAAWPERLHWLCAAGGPATLPDPIALVAFPQGCQYRNRAIHALESAGRRWRIAYESPNLSGLQAAVEGGLGVALLEQRCQTPAMARCDALLPRPAPSELALCMSDTGSRAVHELARLIMDFCGDDKLRQAA</sequence>
<protein>
    <submittedName>
        <fullName evidence="6">Probable LysR-family transcriptional regulator</fullName>
    </submittedName>
</protein>
<keyword evidence="3" id="KW-0238">DNA-binding</keyword>
<reference evidence="6 7" key="1">
    <citation type="journal article" date="2012" name="BMC Genomics">
        <title>Comparative genomics of the classical Bordetella subspecies: the evolution and exchange of virulence-associated diversity amongst closely related pathogens.</title>
        <authorList>
            <person name="Park J."/>
            <person name="Zhang Y."/>
            <person name="Buboltz A.M."/>
            <person name="Zhang X."/>
            <person name="Schuster S.C."/>
            <person name="Ahuja U."/>
            <person name="Liu M."/>
            <person name="Miller J.F."/>
            <person name="Sebaihia M."/>
            <person name="Bentley S.D."/>
            <person name="Parkhill J."/>
            <person name="Harvill E.T."/>
        </authorList>
    </citation>
    <scope>NUCLEOTIDE SEQUENCE [LARGE SCALE GENOMIC DNA]</scope>
    <source>
        <strain evidence="7">ATCC 9797 / DSM 5571 / CCUG 30873 / LMG 14455 / NCTC 10739 / 18323</strain>
    </source>
</reference>
<keyword evidence="4" id="KW-0804">Transcription</keyword>
<evidence type="ECO:0000256" key="3">
    <source>
        <dbReference type="ARBA" id="ARBA00023125"/>
    </source>
</evidence>
<comment type="similarity">
    <text evidence="1">Belongs to the LysR transcriptional regulatory family.</text>
</comment>
<dbReference type="EMBL" id="HE965805">
    <property type="protein sequence ID" value="CCJ61937.1"/>
    <property type="molecule type" value="Genomic_DNA"/>
</dbReference>
<dbReference type="Proteomes" id="UP000005250">
    <property type="component" value="Chromosome"/>
</dbReference>
<evidence type="ECO:0000259" key="5">
    <source>
        <dbReference type="PROSITE" id="PS50931"/>
    </source>
</evidence>
<dbReference type="SUPFAM" id="SSF46785">
    <property type="entry name" value="Winged helix' DNA-binding domain"/>
    <property type="match status" value="1"/>
</dbReference>
<evidence type="ECO:0000256" key="2">
    <source>
        <dbReference type="ARBA" id="ARBA00023015"/>
    </source>
</evidence>
<gene>
    <name evidence="6" type="ordered locus">BN118_0512</name>
</gene>
<organism evidence="6 7">
    <name type="scientific">Bordetella pertussis (strain ATCC 9797 / DSM 5571 / CCUG 30873 / LMG 14455 / NCTC 10739 / 18323)</name>
    <dbReference type="NCBI Taxonomy" id="568706"/>
    <lineage>
        <taxon>Bacteria</taxon>
        <taxon>Pseudomonadati</taxon>
        <taxon>Pseudomonadota</taxon>
        <taxon>Betaproteobacteria</taxon>
        <taxon>Burkholderiales</taxon>
        <taxon>Alcaligenaceae</taxon>
        <taxon>Bordetella</taxon>
    </lineage>
</organism>
<dbReference type="AlphaFoldDB" id="A0A0T7CKA4"/>
<dbReference type="Pfam" id="PF03466">
    <property type="entry name" value="LysR_substrate"/>
    <property type="match status" value="1"/>
</dbReference>
<dbReference type="Pfam" id="PF00126">
    <property type="entry name" value="HTH_1"/>
    <property type="match status" value="1"/>
</dbReference>
<dbReference type="SUPFAM" id="SSF53850">
    <property type="entry name" value="Periplasmic binding protein-like II"/>
    <property type="match status" value="1"/>
</dbReference>
<dbReference type="FunFam" id="1.10.10.10:FF:000001">
    <property type="entry name" value="LysR family transcriptional regulator"/>
    <property type="match status" value="1"/>
</dbReference>
<dbReference type="Gene3D" id="3.40.190.10">
    <property type="entry name" value="Periplasmic binding protein-like II"/>
    <property type="match status" value="2"/>
</dbReference>
<name>A0A0T7CKA4_BORP1</name>
<dbReference type="KEGG" id="bper:BN118_0512"/>
<evidence type="ECO:0000313" key="6">
    <source>
        <dbReference type="EMBL" id="CCJ61937.1"/>
    </source>
</evidence>
<accession>A0A0T7CKA4</accession>
<keyword evidence="7" id="KW-1185">Reference proteome</keyword>
<dbReference type="GO" id="GO:0003677">
    <property type="term" value="F:DNA binding"/>
    <property type="evidence" value="ECO:0007669"/>
    <property type="project" value="UniProtKB-KW"/>
</dbReference>
<evidence type="ECO:0000256" key="4">
    <source>
        <dbReference type="ARBA" id="ARBA00023163"/>
    </source>
</evidence>
<dbReference type="eggNOG" id="COG0583">
    <property type="taxonomic scope" value="Bacteria"/>
</dbReference>
<evidence type="ECO:0000256" key="1">
    <source>
        <dbReference type="ARBA" id="ARBA00009437"/>
    </source>
</evidence>
<dbReference type="InterPro" id="IPR000847">
    <property type="entry name" value="LysR_HTH_N"/>
</dbReference>
<dbReference type="InterPro" id="IPR005119">
    <property type="entry name" value="LysR_subst-bd"/>
</dbReference>
<dbReference type="InterPro" id="IPR050176">
    <property type="entry name" value="LTTR"/>
</dbReference>
<dbReference type="PRINTS" id="PR00039">
    <property type="entry name" value="HTHLYSR"/>
</dbReference>